<evidence type="ECO:0000256" key="4">
    <source>
        <dbReference type="ARBA" id="ARBA00022771"/>
    </source>
</evidence>
<feature type="domain" description="Zinc finger C2H2 LYAR-type" evidence="9">
    <location>
        <begin position="30"/>
        <end position="57"/>
    </location>
</feature>
<keyword evidence="11" id="KW-1185">Reference proteome</keyword>
<dbReference type="InterPro" id="IPR014898">
    <property type="entry name" value="Znf_C2H2_LYAR"/>
</dbReference>
<reference evidence="10 11" key="1">
    <citation type="submission" date="2023-09" db="EMBL/GenBank/DDBJ databases">
        <title>Pangenome analysis of Batrachochytrium dendrobatidis and related Chytrids.</title>
        <authorList>
            <person name="Yacoub M.N."/>
            <person name="Stajich J.E."/>
            <person name="James T.Y."/>
        </authorList>
    </citation>
    <scope>NUCLEOTIDE SEQUENCE [LARGE SCALE GENOMIC DNA]</scope>
    <source>
        <strain evidence="10 11">JEL0888</strain>
    </source>
</reference>
<dbReference type="PANTHER" id="PTHR13100:SF10">
    <property type="entry name" value="CELL GROWTH-REGULATING NUCLEOLAR PROTEIN"/>
    <property type="match status" value="1"/>
</dbReference>
<feature type="region of interest" description="Disordered" evidence="8">
    <location>
        <begin position="63"/>
        <end position="179"/>
    </location>
</feature>
<evidence type="ECO:0000256" key="7">
    <source>
        <dbReference type="PROSITE-ProRule" id="PRU01145"/>
    </source>
</evidence>
<accession>A0ABR4NA43</accession>
<keyword evidence="2" id="KW-0479">Metal-binding</keyword>
<sequence>MVSFVCEVCQETIKKPKLDQHFYRCPDAYFSCVDCSTTFQGTEYRDHKSCISEAEKYQKSLYKAPKGKQQQQQPPQQVQKQGQQQKKHDQQPAPQASAKQNIVKPPTGESLISQIKKTEAAAKPAQDTKPDDAAPEVDAADKKSKKKDKRKAAADDEPQAKKAKGPESEAKAGSGDADAIKSAVHAVLTKVKDSQRKKVAKKLAKKLDGLDEAGILARIDSTMTFSLTDGAIAVTFEAADK</sequence>
<dbReference type="EMBL" id="JADGIZ020000017">
    <property type="protein sequence ID" value="KAL2916321.1"/>
    <property type="molecule type" value="Genomic_DNA"/>
</dbReference>
<evidence type="ECO:0000256" key="3">
    <source>
        <dbReference type="ARBA" id="ARBA00022737"/>
    </source>
</evidence>
<evidence type="ECO:0000313" key="11">
    <source>
        <dbReference type="Proteomes" id="UP001527925"/>
    </source>
</evidence>
<dbReference type="PROSITE" id="PS51804">
    <property type="entry name" value="ZF_C2HC_LYAR"/>
    <property type="match status" value="2"/>
</dbReference>
<dbReference type="InterPro" id="IPR036236">
    <property type="entry name" value="Znf_C2H2_sf"/>
</dbReference>
<keyword evidence="5" id="KW-0862">Zinc</keyword>
<dbReference type="PANTHER" id="PTHR13100">
    <property type="entry name" value="CELL GROWTH-REGULATING NUCLEOLAR PROTEIN LYAR"/>
    <property type="match status" value="1"/>
</dbReference>
<keyword evidence="3" id="KW-0677">Repeat</keyword>
<feature type="compositionally biased region" description="Basic and acidic residues" evidence="8">
    <location>
        <begin position="151"/>
        <end position="170"/>
    </location>
</feature>
<evidence type="ECO:0000256" key="1">
    <source>
        <dbReference type="ARBA" id="ARBA00004123"/>
    </source>
</evidence>
<evidence type="ECO:0000256" key="8">
    <source>
        <dbReference type="SAM" id="MobiDB-lite"/>
    </source>
</evidence>
<feature type="compositionally biased region" description="Low complexity" evidence="8">
    <location>
        <begin position="63"/>
        <end position="84"/>
    </location>
</feature>
<feature type="compositionally biased region" description="Basic and acidic residues" evidence="8">
    <location>
        <begin position="116"/>
        <end position="132"/>
    </location>
</feature>
<protein>
    <recommendedName>
        <fullName evidence="9">Zinc finger C2H2 LYAR-type domain-containing protein</fullName>
    </recommendedName>
</protein>
<dbReference type="Pfam" id="PF08790">
    <property type="entry name" value="zf-LYAR"/>
    <property type="match status" value="1"/>
</dbReference>
<keyword evidence="4 7" id="KW-0863">Zinc-finger</keyword>
<organism evidence="10 11">
    <name type="scientific">Polyrhizophydium stewartii</name>
    <dbReference type="NCBI Taxonomy" id="2732419"/>
    <lineage>
        <taxon>Eukaryota</taxon>
        <taxon>Fungi</taxon>
        <taxon>Fungi incertae sedis</taxon>
        <taxon>Chytridiomycota</taxon>
        <taxon>Chytridiomycota incertae sedis</taxon>
        <taxon>Chytridiomycetes</taxon>
        <taxon>Rhizophydiales</taxon>
        <taxon>Rhizophydiales incertae sedis</taxon>
        <taxon>Polyrhizophydium</taxon>
    </lineage>
</organism>
<evidence type="ECO:0000256" key="5">
    <source>
        <dbReference type="ARBA" id="ARBA00022833"/>
    </source>
</evidence>
<name>A0ABR4NA43_9FUNG</name>
<dbReference type="InterPro" id="IPR039999">
    <property type="entry name" value="LYAR"/>
</dbReference>
<dbReference type="Gene3D" id="3.30.1490.490">
    <property type="match status" value="1"/>
</dbReference>
<dbReference type="SUPFAM" id="SSF57667">
    <property type="entry name" value="beta-beta-alpha zinc fingers"/>
    <property type="match status" value="2"/>
</dbReference>
<evidence type="ECO:0000259" key="9">
    <source>
        <dbReference type="Pfam" id="PF08790"/>
    </source>
</evidence>
<gene>
    <name evidence="10" type="ORF">HK105_204077</name>
</gene>
<comment type="caution">
    <text evidence="10">The sequence shown here is derived from an EMBL/GenBank/DDBJ whole genome shotgun (WGS) entry which is preliminary data.</text>
</comment>
<evidence type="ECO:0000256" key="2">
    <source>
        <dbReference type="ARBA" id="ARBA00022723"/>
    </source>
</evidence>
<keyword evidence="6" id="KW-0539">Nucleus</keyword>
<evidence type="ECO:0000313" key="10">
    <source>
        <dbReference type="EMBL" id="KAL2916321.1"/>
    </source>
</evidence>
<comment type="subcellular location">
    <subcellularLocation>
        <location evidence="1">Nucleus</location>
    </subcellularLocation>
</comment>
<evidence type="ECO:0000256" key="6">
    <source>
        <dbReference type="ARBA" id="ARBA00023242"/>
    </source>
</evidence>
<dbReference type="Proteomes" id="UP001527925">
    <property type="component" value="Unassembled WGS sequence"/>
</dbReference>
<proteinExistence type="predicted"/>